<dbReference type="Gene3D" id="1.25.40.10">
    <property type="entry name" value="Tetratricopeptide repeat domain"/>
    <property type="match status" value="1"/>
</dbReference>
<reference evidence="1 2" key="1">
    <citation type="journal article" date="2012" name="BMC Genomics">
        <title>Complete genome sequence of Saccharothrix espanaensis DSM 44229T and comparison to the other completely sequenced Pseudonocardiaceae.</title>
        <authorList>
            <person name="Strobel T."/>
            <person name="Al-Dilaimi A."/>
            <person name="Blom J."/>
            <person name="Gessner A."/>
            <person name="Kalinowski J."/>
            <person name="Luzhetska M."/>
            <person name="Puhler A."/>
            <person name="Szczepanowski R."/>
            <person name="Bechthold A."/>
            <person name="Ruckert C."/>
        </authorList>
    </citation>
    <scope>NUCLEOTIDE SEQUENCE [LARGE SCALE GENOMIC DNA]</scope>
    <source>
        <strain evidence="2">ATCC 51144 / DSM 44229 / JCM 9112 / NBRC 15066 / NRRL 15764</strain>
    </source>
</reference>
<dbReference type="BioCyc" id="SESP1179773:BN6_RS22765-MONOMER"/>
<dbReference type="InterPro" id="IPR011990">
    <property type="entry name" value="TPR-like_helical_dom_sf"/>
</dbReference>
<dbReference type="PATRIC" id="fig|1179773.3.peg.4713"/>
<dbReference type="Proteomes" id="UP000006281">
    <property type="component" value="Chromosome"/>
</dbReference>
<proteinExistence type="predicted"/>
<dbReference type="SUPFAM" id="SSF48452">
    <property type="entry name" value="TPR-like"/>
    <property type="match status" value="1"/>
</dbReference>
<protein>
    <submittedName>
        <fullName evidence="1">Uncharacterized protein</fullName>
    </submittedName>
</protein>
<evidence type="ECO:0000313" key="2">
    <source>
        <dbReference type="Proteomes" id="UP000006281"/>
    </source>
</evidence>
<accession>K0K600</accession>
<organism evidence="1 2">
    <name type="scientific">Saccharothrix espanaensis (strain ATCC 51144 / DSM 44229 / JCM 9112 / NBRC 15066 / NRRL 15764)</name>
    <dbReference type="NCBI Taxonomy" id="1179773"/>
    <lineage>
        <taxon>Bacteria</taxon>
        <taxon>Bacillati</taxon>
        <taxon>Actinomycetota</taxon>
        <taxon>Actinomycetes</taxon>
        <taxon>Pseudonocardiales</taxon>
        <taxon>Pseudonocardiaceae</taxon>
        <taxon>Saccharothrix</taxon>
    </lineage>
</organism>
<evidence type="ECO:0000313" key="1">
    <source>
        <dbReference type="EMBL" id="CCH31983.1"/>
    </source>
</evidence>
<sequence length="73" mass="7851">MAAVQYLRAHDLLVAVGDHAYAGNAALNAGAELAELDDLPKAVDCFRLAARVFRHAGDENGYAKALRNIDRLT</sequence>
<name>K0K600_SACES</name>
<dbReference type="EMBL" id="HE804045">
    <property type="protein sequence ID" value="CCH31983.1"/>
    <property type="molecule type" value="Genomic_DNA"/>
</dbReference>
<dbReference type="KEGG" id="sesp:BN6_47040"/>
<dbReference type="HOGENOM" id="CLU_2702601_0_0_11"/>
<gene>
    <name evidence="1" type="ordered locus">BN6_47040</name>
</gene>
<keyword evidence="2" id="KW-1185">Reference proteome</keyword>
<dbReference type="AlphaFoldDB" id="K0K600"/>
<dbReference type="RefSeq" id="WP_015102095.1">
    <property type="nucleotide sequence ID" value="NC_019673.1"/>
</dbReference>
<dbReference type="STRING" id="1179773.BN6_47040"/>